<sequence length="68" mass="8052">MATQSIPSVLLLSVYFLIIFYFTLFGLSFFDSLFKLIDVTLTAILLFYLSIYWLFSFCIDALYPYRDH</sequence>
<evidence type="ECO:0000313" key="2">
    <source>
        <dbReference type="EMBL" id="KAB8273179.1"/>
    </source>
</evidence>
<keyword evidence="1" id="KW-0472">Membrane</keyword>
<accession>A0A5N6J4I3</accession>
<dbReference type="EMBL" id="ML732798">
    <property type="protein sequence ID" value="KAB8273179.1"/>
    <property type="molecule type" value="Genomic_DNA"/>
</dbReference>
<dbReference type="AlphaFoldDB" id="A0A5N6J4I3"/>
<feature type="transmembrane region" description="Helical" evidence="1">
    <location>
        <begin position="42"/>
        <end position="63"/>
    </location>
</feature>
<keyword evidence="3" id="KW-1185">Reference proteome</keyword>
<evidence type="ECO:0000313" key="3">
    <source>
        <dbReference type="Proteomes" id="UP000326289"/>
    </source>
</evidence>
<evidence type="ECO:0000256" key="1">
    <source>
        <dbReference type="SAM" id="Phobius"/>
    </source>
</evidence>
<feature type="transmembrane region" description="Helical" evidence="1">
    <location>
        <begin position="9"/>
        <end position="30"/>
    </location>
</feature>
<gene>
    <name evidence="2" type="ORF">BDV30DRAFT_114132</name>
</gene>
<protein>
    <submittedName>
        <fullName evidence="2">Uncharacterized protein</fullName>
    </submittedName>
</protein>
<reference evidence="2 3" key="1">
    <citation type="submission" date="2019-04" db="EMBL/GenBank/DDBJ databases">
        <title>Fungal friends and foes A comparative genomics study of 23 Aspergillus species from section Flavi.</title>
        <authorList>
            <consortium name="DOE Joint Genome Institute"/>
            <person name="Kjaerbolling I."/>
            <person name="Vesth T.C."/>
            <person name="Frisvad J.C."/>
            <person name="Nybo J.L."/>
            <person name="Theobald S."/>
            <person name="Kildgaard S."/>
            <person name="Petersen T.I."/>
            <person name="Kuo A."/>
            <person name="Sato A."/>
            <person name="Lyhne E.K."/>
            <person name="Kogle M.E."/>
            <person name="Wiebenga A."/>
            <person name="Kun R.S."/>
            <person name="Lubbers R.J."/>
            <person name="Makela M.R."/>
            <person name="Barry K."/>
            <person name="Chovatia M."/>
            <person name="Clum A."/>
            <person name="Daum C."/>
            <person name="Haridas S."/>
            <person name="He G."/>
            <person name="LaButti K."/>
            <person name="Lipzen A."/>
            <person name="Mondo S."/>
            <person name="Pangilinan J."/>
            <person name="Riley R."/>
            <person name="Salamov A."/>
            <person name="Simmons B.A."/>
            <person name="Magnuson J.K."/>
            <person name="Henrissat B."/>
            <person name="Mortensen U.H."/>
            <person name="Larsen T.O."/>
            <person name="De vries R.P."/>
            <person name="Grigoriev I.V."/>
            <person name="Machida M."/>
            <person name="Baker S.E."/>
            <person name="Andersen M.R."/>
        </authorList>
    </citation>
    <scope>NUCLEOTIDE SEQUENCE [LARGE SCALE GENOMIC DNA]</scope>
    <source>
        <strain evidence="2 3">CBS 117635</strain>
    </source>
</reference>
<name>A0A5N6J4I3_9EURO</name>
<keyword evidence="1" id="KW-1133">Transmembrane helix</keyword>
<keyword evidence="1" id="KW-0812">Transmembrane</keyword>
<organism evidence="2 3">
    <name type="scientific">Aspergillus minisclerotigenes</name>
    <dbReference type="NCBI Taxonomy" id="656917"/>
    <lineage>
        <taxon>Eukaryota</taxon>
        <taxon>Fungi</taxon>
        <taxon>Dikarya</taxon>
        <taxon>Ascomycota</taxon>
        <taxon>Pezizomycotina</taxon>
        <taxon>Eurotiomycetes</taxon>
        <taxon>Eurotiomycetidae</taxon>
        <taxon>Eurotiales</taxon>
        <taxon>Aspergillaceae</taxon>
        <taxon>Aspergillus</taxon>
        <taxon>Aspergillus subgen. Circumdati</taxon>
    </lineage>
</organism>
<dbReference type="Proteomes" id="UP000326289">
    <property type="component" value="Unassembled WGS sequence"/>
</dbReference>
<proteinExistence type="predicted"/>